<accession>A0A915IHX6</accession>
<organism evidence="1 2">
    <name type="scientific">Romanomermis culicivorax</name>
    <name type="common">Nematode worm</name>
    <dbReference type="NCBI Taxonomy" id="13658"/>
    <lineage>
        <taxon>Eukaryota</taxon>
        <taxon>Metazoa</taxon>
        <taxon>Ecdysozoa</taxon>
        <taxon>Nematoda</taxon>
        <taxon>Enoplea</taxon>
        <taxon>Dorylaimia</taxon>
        <taxon>Mermithida</taxon>
        <taxon>Mermithoidea</taxon>
        <taxon>Mermithidae</taxon>
        <taxon>Romanomermis</taxon>
    </lineage>
</organism>
<evidence type="ECO:0000313" key="2">
    <source>
        <dbReference type="WBParaSite" id="nRc.2.0.1.t12977-RA"/>
    </source>
</evidence>
<keyword evidence="1" id="KW-1185">Reference proteome</keyword>
<dbReference type="Proteomes" id="UP000887565">
    <property type="component" value="Unplaced"/>
</dbReference>
<dbReference type="WBParaSite" id="nRc.2.0.1.t12977-RA">
    <property type="protein sequence ID" value="nRc.2.0.1.t12977-RA"/>
    <property type="gene ID" value="nRc.2.0.1.g12977"/>
</dbReference>
<proteinExistence type="predicted"/>
<evidence type="ECO:0000313" key="1">
    <source>
        <dbReference type="Proteomes" id="UP000887565"/>
    </source>
</evidence>
<dbReference type="AlphaFoldDB" id="A0A915IHX6"/>
<reference evidence="2" key="1">
    <citation type="submission" date="2022-11" db="UniProtKB">
        <authorList>
            <consortium name="WormBaseParasite"/>
        </authorList>
    </citation>
    <scope>IDENTIFICATION</scope>
</reference>
<name>A0A915IHX6_ROMCU</name>
<sequence length="190" mass="22947">MYLSSAHDISEEDFIRKFEIINHGQRQNFKYQTMENDEFKYNISHDQPEHDGYDLVVHVHGDEGSSEVLYDRNLSLQPELLVFSPTSTLIYITFRDVEYNQIIFIDKQIEYYKLYRINDTLMITNVFDKSFFDRENLLTIVMENFFIWTKLQTLNFKFKNDKLSMTDENLMARNITDLWEQIIVNDEIFF</sequence>
<protein>
    <submittedName>
        <fullName evidence="2">Uncharacterized protein</fullName>
    </submittedName>
</protein>